<dbReference type="PROSITE" id="PS50002">
    <property type="entry name" value="SH3"/>
    <property type="match status" value="1"/>
</dbReference>
<dbReference type="GeneID" id="18910172"/>
<evidence type="ECO:0000256" key="1">
    <source>
        <dbReference type="ARBA" id="ARBA00022443"/>
    </source>
</evidence>
<evidence type="ECO:0000256" key="2">
    <source>
        <dbReference type="PROSITE-ProRule" id="PRU00192"/>
    </source>
</evidence>
<dbReference type="SMART" id="SM00326">
    <property type="entry name" value="SH3"/>
    <property type="match status" value="1"/>
</dbReference>
<evidence type="ECO:0000256" key="3">
    <source>
        <dbReference type="SAM" id="Phobius"/>
    </source>
</evidence>
<keyword evidence="1 2" id="KW-0728">SH3 domain</keyword>
<dbReference type="CDD" id="cd11854">
    <property type="entry name" value="SH3_Fus1p"/>
    <property type="match status" value="1"/>
</dbReference>
<dbReference type="Proteomes" id="UP000008370">
    <property type="component" value="Unassembled WGS sequence"/>
</dbReference>
<feature type="transmembrane region" description="Helical" evidence="3">
    <location>
        <begin position="30"/>
        <end position="50"/>
    </location>
</feature>
<dbReference type="AlphaFoldDB" id="K5VU33"/>
<evidence type="ECO:0000313" key="5">
    <source>
        <dbReference type="EMBL" id="EKM55023.1"/>
    </source>
</evidence>
<gene>
    <name evidence="5" type="ORF">PHACADRAFT_183876</name>
</gene>
<sequence>MAVINVHNSALEQRENTEAATKHMPASTKALAAIVVLLGVVVLGIVAWRVGKWRRTKTRAASQSLGGYVPKEAIAKESSAPALDTDDKADRELKTYKWQRIALPASAHSLDKTVTKGPTRFFKPFNLRPAPLPLKSTPPTAHTMQTPAPLVTVRFADKDEKEARRMTPHVNVTMQMLKSGDAASPLQSPVRGVSMGPDSPMFKSLASASKLAGAGKKDLPRLMVVVSTYVPSLPDELHIAVGEPLRMHDEYEDEWCLVQRMVGSDEERGVVPRFCLQEVPVAQQPPRTKRNSVLQTAFHR</sequence>
<dbReference type="SUPFAM" id="SSF50044">
    <property type="entry name" value="SH3-domain"/>
    <property type="match status" value="1"/>
</dbReference>
<dbReference type="KEGG" id="pco:PHACADRAFT_183876"/>
<keyword evidence="3" id="KW-1133">Transmembrane helix</keyword>
<dbReference type="InParanoid" id="K5VU33"/>
<dbReference type="HOGENOM" id="CLU_883115_0_0_1"/>
<feature type="domain" description="SH3" evidence="4">
    <location>
        <begin position="218"/>
        <end position="281"/>
    </location>
</feature>
<dbReference type="RefSeq" id="XP_007395370.1">
    <property type="nucleotide sequence ID" value="XM_007395308.1"/>
</dbReference>
<name>K5VU33_PHACS</name>
<keyword evidence="3" id="KW-0472">Membrane</keyword>
<dbReference type="InterPro" id="IPR036028">
    <property type="entry name" value="SH3-like_dom_sf"/>
</dbReference>
<dbReference type="OrthoDB" id="5340910at2759"/>
<dbReference type="InterPro" id="IPR035521">
    <property type="entry name" value="Fus1_SH3"/>
</dbReference>
<dbReference type="EMBL" id="JH930472">
    <property type="protein sequence ID" value="EKM55023.1"/>
    <property type="molecule type" value="Genomic_DNA"/>
</dbReference>
<reference evidence="5 6" key="1">
    <citation type="journal article" date="2012" name="BMC Genomics">
        <title>Comparative genomics of the white-rot fungi, Phanerochaete carnosa and P. chrysosporium, to elucidate the genetic basis of the distinct wood types they colonize.</title>
        <authorList>
            <person name="Suzuki H."/>
            <person name="MacDonald J."/>
            <person name="Syed K."/>
            <person name="Salamov A."/>
            <person name="Hori C."/>
            <person name="Aerts A."/>
            <person name="Henrissat B."/>
            <person name="Wiebenga A."/>
            <person name="vanKuyk P.A."/>
            <person name="Barry K."/>
            <person name="Lindquist E."/>
            <person name="LaButti K."/>
            <person name="Lapidus A."/>
            <person name="Lucas S."/>
            <person name="Coutinho P."/>
            <person name="Gong Y."/>
            <person name="Samejima M."/>
            <person name="Mahadevan R."/>
            <person name="Abou-Zaid M."/>
            <person name="de Vries R.P."/>
            <person name="Igarashi K."/>
            <person name="Yadav J.S."/>
            <person name="Grigoriev I.V."/>
            <person name="Master E.R."/>
        </authorList>
    </citation>
    <scope>NUCLEOTIDE SEQUENCE [LARGE SCALE GENOMIC DNA]</scope>
    <source>
        <strain evidence="5 6">HHB-10118-sp</strain>
    </source>
</reference>
<dbReference type="InterPro" id="IPR001452">
    <property type="entry name" value="SH3_domain"/>
</dbReference>
<accession>K5VU33</accession>
<evidence type="ECO:0000313" key="6">
    <source>
        <dbReference type="Proteomes" id="UP000008370"/>
    </source>
</evidence>
<proteinExistence type="predicted"/>
<protein>
    <recommendedName>
        <fullName evidence="4">SH3 domain-containing protein</fullName>
    </recommendedName>
</protein>
<evidence type="ECO:0000259" key="4">
    <source>
        <dbReference type="PROSITE" id="PS50002"/>
    </source>
</evidence>
<keyword evidence="3" id="KW-0812">Transmembrane</keyword>
<keyword evidence="6" id="KW-1185">Reference proteome</keyword>
<dbReference type="Gene3D" id="2.30.30.40">
    <property type="entry name" value="SH3 Domains"/>
    <property type="match status" value="1"/>
</dbReference>
<organism evidence="5 6">
    <name type="scientific">Phanerochaete carnosa (strain HHB-10118-sp)</name>
    <name type="common">White-rot fungus</name>
    <name type="synonym">Peniophora carnosa</name>
    <dbReference type="NCBI Taxonomy" id="650164"/>
    <lineage>
        <taxon>Eukaryota</taxon>
        <taxon>Fungi</taxon>
        <taxon>Dikarya</taxon>
        <taxon>Basidiomycota</taxon>
        <taxon>Agaricomycotina</taxon>
        <taxon>Agaricomycetes</taxon>
        <taxon>Polyporales</taxon>
        <taxon>Phanerochaetaceae</taxon>
        <taxon>Phanerochaete</taxon>
    </lineage>
</organism>